<dbReference type="AlphaFoldDB" id="D3TBP7"/>
<dbReference type="KEGG" id="abi:Aboo_0170"/>
<evidence type="ECO:0000313" key="1">
    <source>
        <dbReference type="EMBL" id="ADD07982.1"/>
    </source>
</evidence>
<accession>D3TBP7</accession>
<dbReference type="HOGENOM" id="CLU_099036_1_0_2"/>
<keyword evidence="2" id="KW-1185">Reference proteome</keyword>
<protein>
    <submittedName>
        <fullName evidence="1">Uncharacterized protein</fullName>
    </submittedName>
</protein>
<dbReference type="Pfam" id="PF13526">
    <property type="entry name" value="DUF4125"/>
    <property type="match status" value="1"/>
</dbReference>
<dbReference type="Proteomes" id="UP000001400">
    <property type="component" value="Chromosome"/>
</dbReference>
<name>D3TBP7_ACIB4</name>
<dbReference type="InterPro" id="IPR025191">
    <property type="entry name" value="DUF4125"/>
</dbReference>
<dbReference type="RefSeq" id="WP_012997057.1">
    <property type="nucleotide sequence ID" value="NC_013926.1"/>
</dbReference>
<dbReference type="EMBL" id="CP001941">
    <property type="protein sequence ID" value="ADD07982.1"/>
    <property type="molecule type" value="Genomic_DNA"/>
</dbReference>
<sequence>MSKEKMLERIANLEYEMFERLKMKNEECRKENTFKLMRKARFYPLSEETLSSYIQDLEIALMHSQNLLALKYKCIEFGFMSDEIADKIVKIEVEWMKELKRKYPRIVKDEIEDFERYLKCELLTFSKYTLEKYYRDILEMKKRGINMAELSHLYLFNHLGYEDLEEVGK</sequence>
<dbReference type="GeneID" id="8827108"/>
<organism evidence="1 2">
    <name type="scientific">Aciduliprofundum boonei (strain DSM 19572 / T469)</name>
    <dbReference type="NCBI Taxonomy" id="439481"/>
    <lineage>
        <taxon>Archaea</taxon>
        <taxon>Methanobacteriati</taxon>
        <taxon>Thermoplasmatota</taxon>
        <taxon>DHVE2 group</taxon>
        <taxon>Candidatus Aciduliprofundum</taxon>
    </lineage>
</organism>
<proteinExistence type="predicted"/>
<evidence type="ECO:0000313" key="2">
    <source>
        <dbReference type="Proteomes" id="UP000001400"/>
    </source>
</evidence>
<reference evidence="1" key="1">
    <citation type="submission" date="2010-02" db="EMBL/GenBank/DDBJ databases">
        <title>Complete sequence of Aciduliprofundum boonei T469.</title>
        <authorList>
            <consortium name="US DOE Joint Genome Institute"/>
            <person name="Lucas S."/>
            <person name="Copeland A."/>
            <person name="Lapidus A."/>
            <person name="Cheng J.-F."/>
            <person name="Bruce D."/>
            <person name="Goodwin L."/>
            <person name="Pitluck S."/>
            <person name="Saunders E."/>
            <person name="Detter J.C."/>
            <person name="Han C."/>
            <person name="Tapia R."/>
            <person name="Land M."/>
            <person name="Hauser L."/>
            <person name="Kyrpides N."/>
            <person name="Mikhailova N."/>
            <person name="Flores G."/>
            <person name="Reysenbach A.-L."/>
            <person name="Woyke T."/>
        </authorList>
    </citation>
    <scope>NUCLEOTIDE SEQUENCE</scope>
    <source>
        <strain evidence="1">T469</strain>
    </source>
</reference>
<gene>
    <name evidence="1" type="ordered locus">Aboo_0170</name>
</gene>
<dbReference type="OrthoDB" id="359355at2157"/>